<keyword evidence="1" id="KW-0472">Membrane</keyword>
<keyword evidence="1" id="KW-0812">Transmembrane</keyword>
<dbReference type="EMBL" id="JBHTLU010000019">
    <property type="protein sequence ID" value="MFD1221785.1"/>
    <property type="molecule type" value="Genomic_DNA"/>
</dbReference>
<dbReference type="RefSeq" id="WP_345585972.1">
    <property type="nucleotide sequence ID" value="NZ_BAABJG010000003.1"/>
</dbReference>
<evidence type="ECO:0000313" key="3">
    <source>
        <dbReference type="Proteomes" id="UP001597180"/>
    </source>
</evidence>
<comment type="caution">
    <text evidence="2">The sequence shown here is derived from an EMBL/GenBank/DDBJ whole genome shotgun (WGS) entry which is preliminary data.</text>
</comment>
<accession>A0ABW3UQ69</accession>
<name>A0ABW3UQ69_9BACL</name>
<reference evidence="3" key="1">
    <citation type="journal article" date="2019" name="Int. J. Syst. Evol. Microbiol.">
        <title>The Global Catalogue of Microorganisms (GCM) 10K type strain sequencing project: providing services to taxonomists for standard genome sequencing and annotation.</title>
        <authorList>
            <consortium name="The Broad Institute Genomics Platform"/>
            <consortium name="The Broad Institute Genome Sequencing Center for Infectious Disease"/>
            <person name="Wu L."/>
            <person name="Ma J."/>
        </authorList>
    </citation>
    <scope>NUCLEOTIDE SEQUENCE [LARGE SCALE GENOMIC DNA]</scope>
    <source>
        <strain evidence="3">CCUG 53270</strain>
    </source>
</reference>
<feature type="transmembrane region" description="Helical" evidence="1">
    <location>
        <begin position="6"/>
        <end position="24"/>
    </location>
</feature>
<evidence type="ECO:0000313" key="2">
    <source>
        <dbReference type="EMBL" id="MFD1221785.1"/>
    </source>
</evidence>
<gene>
    <name evidence="2" type="ORF">ACFQ4B_16830</name>
</gene>
<organism evidence="2 3">
    <name type="scientific">Paenibacillus vulneris</name>
    <dbReference type="NCBI Taxonomy" id="1133364"/>
    <lineage>
        <taxon>Bacteria</taxon>
        <taxon>Bacillati</taxon>
        <taxon>Bacillota</taxon>
        <taxon>Bacilli</taxon>
        <taxon>Bacillales</taxon>
        <taxon>Paenibacillaceae</taxon>
        <taxon>Paenibacillus</taxon>
    </lineage>
</organism>
<keyword evidence="1" id="KW-1133">Transmembrane helix</keyword>
<protein>
    <submittedName>
        <fullName evidence="2">Uncharacterized protein</fullName>
    </submittedName>
</protein>
<proteinExistence type="predicted"/>
<evidence type="ECO:0000256" key="1">
    <source>
        <dbReference type="SAM" id="Phobius"/>
    </source>
</evidence>
<keyword evidence="3" id="KW-1185">Reference proteome</keyword>
<sequence>MNPDIAVLMFLALLSAVLYLPGYFRSSSKRRNPKVTYIEEYRDLRKDRINHSDKLCNKKSGTS</sequence>
<dbReference type="Proteomes" id="UP001597180">
    <property type="component" value="Unassembled WGS sequence"/>
</dbReference>